<keyword evidence="2" id="KW-0547">Nucleotide-binding</keyword>
<dbReference type="PANTHER" id="PTHR43499">
    <property type="entry name" value="ABC TRANSPORTER I FAMILY MEMBER 1"/>
    <property type="match status" value="1"/>
</dbReference>
<keyword evidence="5" id="KW-1278">Translocase</keyword>
<gene>
    <name evidence="8" type="primary">ccmA</name>
    <name evidence="8" type="ORF">ACFP85_04415</name>
</gene>
<evidence type="ECO:0000313" key="9">
    <source>
        <dbReference type="Proteomes" id="UP001596364"/>
    </source>
</evidence>
<accession>A0ABW1XH41</accession>
<sequence length="206" mass="22616">MSLLVARQLACVKNDRQLFAALDLELSAGQLIHLRGPNGAGKTSLLRLLTGLSQPASGQVVFRQQPVFNNPEFQQHLIYIGHQAGNNPRLSAIENLTFWCRSHGVPVPDDLYPLLAMLGLVGLEDVPVGHLSAGQQRRVALARLWLKPAALWILDEPFTALDVQAIALLESHIAAYLQQGGSVLMTSHQALSNTLNADFIELEYLW</sequence>
<dbReference type="NCBIfam" id="TIGR01189">
    <property type="entry name" value="ccmA"/>
    <property type="match status" value="1"/>
</dbReference>
<evidence type="ECO:0000313" key="8">
    <source>
        <dbReference type="EMBL" id="MFC6439393.1"/>
    </source>
</evidence>
<evidence type="ECO:0000256" key="6">
    <source>
        <dbReference type="ARBA" id="ARBA00023136"/>
    </source>
</evidence>
<evidence type="ECO:0000256" key="3">
    <source>
        <dbReference type="ARBA" id="ARBA00022748"/>
    </source>
</evidence>
<dbReference type="InterPro" id="IPR003593">
    <property type="entry name" value="AAA+_ATPase"/>
</dbReference>
<evidence type="ECO:0000256" key="4">
    <source>
        <dbReference type="ARBA" id="ARBA00022840"/>
    </source>
</evidence>
<organism evidence="8 9">
    <name type="scientific">Pseudobowmanella zhangzhouensis</name>
    <dbReference type="NCBI Taxonomy" id="1537679"/>
    <lineage>
        <taxon>Bacteria</taxon>
        <taxon>Pseudomonadati</taxon>
        <taxon>Pseudomonadota</taxon>
        <taxon>Gammaproteobacteria</taxon>
        <taxon>Alteromonadales</taxon>
        <taxon>Alteromonadaceae</taxon>
    </lineage>
</organism>
<dbReference type="RefSeq" id="WP_174719767.1">
    <property type="nucleotide sequence ID" value="NZ_JBHSUS010000001.1"/>
</dbReference>
<dbReference type="SUPFAM" id="SSF52540">
    <property type="entry name" value="P-loop containing nucleoside triphosphate hydrolases"/>
    <property type="match status" value="1"/>
</dbReference>
<dbReference type="PANTHER" id="PTHR43499:SF1">
    <property type="entry name" value="ABC TRANSPORTER I FAMILY MEMBER 1"/>
    <property type="match status" value="1"/>
</dbReference>
<keyword evidence="4" id="KW-0067">ATP-binding</keyword>
<evidence type="ECO:0000256" key="1">
    <source>
        <dbReference type="ARBA" id="ARBA00022448"/>
    </source>
</evidence>
<dbReference type="EMBL" id="JBHSUS010000001">
    <property type="protein sequence ID" value="MFC6439393.1"/>
    <property type="molecule type" value="Genomic_DNA"/>
</dbReference>
<proteinExistence type="predicted"/>
<dbReference type="PROSITE" id="PS00211">
    <property type="entry name" value="ABC_TRANSPORTER_1"/>
    <property type="match status" value="1"/>
</dbReference>
<dbReference type="Gene3D" id="3.40.50.300">
    <property type="entry name" value="P-loop containing nucleotide triphosphate hydrolases"/>
    <property type="match status" value="1"/>
</dbReference>
<feature type="domain" description="ABC transporter" evidence="7">
    <location>
        <begin position="4"/>
        <end position="204"/>
    </location>
</feature>
<dbReference type="SMART" id="SM00382">
    <property type="entry name" value="AAA"/>
    <property type="match status" value="1"/>
</dbReference>
<evidence type="ECO:0000256" key="5">
    <source>
        <dbReference type="ARBA" id="ARBA00022967"/>
    </source>
</evidence>
<keyword evidence="3" id="KW-0201">Cytochrome c-type biogenesis</keyword>
<dbReference type="InterPro" id="IPR017871">
    <property type="entry name" value="ABC_transporter-like_CS"/>
</dbReference>
<comment type="caution">
    <text evidence="8">The sequence shown here is derived from an EMBL/GenBank/DDBJ whole genome shotgun (WGS) entry which is preliminary data.</text>
</comment>
<dbReference type="NCBIfam" id="NF010061">
    <property type="entry name" value="PRK13538.1"/>
    <property type="match status" value="1"/>
</dbReference>
<dbReference type="InterPro" id="IPR027417">
    <property type="entry name" value="P-loop_NTPase"/>
</dbReference>
<keyword evidence="1" id="KW-0813">Transport</keyword>
<dbReference type="InterPro" id="IPR003439">
    <property type="entry name" value="ABC_transporter-like_ATP-bd"/>
</dbReference>
<keyword evidence="6" id="KW-0472">Membrane</keyword>
<dbReference type="PROSITE" id="PS50893">
    <property type="entry name" value="ABC_TRANSPORTER_2"/>
    <property type="match status" value="1"/>
</dbReference>
<reference evidence="9" key="1">
    <citation type="journal article" date="2019" name="Int. J. Syst. Evol. Microbiol.">
        <title>The Global Catalogue of Microorganisms (GCM) 10K type strain sequencing project: providing services to taxonomists for standard genome sequencing and annotation.</title>
        <authorList>
            <consortium name="The Broad Institute Genomics Platform"/>
            <consortium name="The Broad Institute Genome Sequencing Center for Infectious Disease"/>
            <person name="Wu L."/>
            <person name="Ma J."/>
        </authorList>
    </citation>
    <scope>NUCLEOTIDE SEQUENCE [LARGE SCALE GENOMIC DNA]</scope>
    <source>
        <strain evidence="9">CGMCC 1.16031</strain>
    </source>
</reference>
<evidence type="ECO:0000259" key="7">
    <source>
        <dbReference type="PROSITE" id="PS50893"/>
    </source>
</evidence>
<protein>
    <submittedName>
        <fullName evidence="8">Cytochrome c biogenesis heme-transporting ATPase CcmA</fullName>
    </submittedName>
</protein>
<dbReference type="Pfam" id="PF00005">
    <property type="entry name" value="ABC_tran"/>
    <property type="match status" value="1"/>
</dbReference>
<dbReference type="InterPro" id="IPR005895">
    <property type="entry name" value="ABC_transptr_haem_export_CcmA"/>
</dbReference>
<keyword evidence="9" id="KW-1185">Reference proteome</keyword>
<evidence type="ECO:0000256" key="2">
    <source>
        <dbReference type="ARBA" id="ARBA00022741"/>
    </source>
</evidence>
<dbReference type="Proteomes" id="UP001596364">
    <property type="component" value="Unassembled WGS sequence"/>
</dbReference>
<name>A0ABW1XH41_9ALTE</name>